<dbReference type="InterPro" id="IPR050109">
    <property type="entry name" value="HTH-type_TetR-like_transc_reg"/>
</dbReference>
<dbReference type="Gene3D" id="1.10.357.10">
    <property type="entry name" value="Tetracycline Repressor, domain 2"/>
    <property type="match status" value="1"/>
</dbReference>
<evidence type="ECO:0000313" key="2">
    <source>
        <dbReference type="EMBL" id="SDD50911.1"/>
    </source>
</evidence>
<dbReference type="InterPro" id="IPR036271">
    <property type="entry name" value="Tet_transcr_reg_TetR-rel_C_sf"/>
</dbReference>
<dbReference type="Proteomes" id="UP000199494">
    <property type="component" value="Unassembled WGS sequence"/>
</dbReference>
<dbReference type="Pfam" id="PF00440">
    <property type="entry name" value="TetR_N"/>
    <property type="match status" value="1"/>
</dbReference>
<keyword evidence="1 2" id="KW-0238">DNA-binding</keyword>
<reference evidence="2 3" key="1">
    <citation type="submission" date="2016-10" db="EMBL/GenBank/DDBJ databases">
        <authorList>
            <person name="de Groot N.N."/>
        </authorList>
    </citation>
    <scope>NUCLEOTIDE SEQUENCE [LARGE SCALE GENOMIC DNA]</scope>
    <source>
        <strain evidence="2 3">CGMCC 4.5506</strain>
    </source>
</reference>
<dbReference type="Pfam" id="PF17932">
    <property type="entry name" value="TetR_C_24"/>
    <property type="match status" value="1"/>
</dbReference>
<evidence type="ECO:0000313" key="3">
    <source>
        <dbReference type="Proteomes" id="UP000199494"/>
    </source>
</evidence>
<dbReference type="PROSITE" id="PS50977">
    <property type="entry name" value="HTH_TETR_2"/>
    <property type="match status" value="1"/>
</dbReference>
<evidence type="ECO:0000256" key="1">
    <source>
        <dbReference type="ARBA" id="ARBA00023125"/>
    </source>
</evidence>
<dbReference type="SUPFAM" id="SSF48498">
    <property type="entry name" value="Tetracyclin repressor-like, C-terminal domain"/>
    <property type="match status" value="1"/>
</dbReference>
<dbReference type="AlphaFoldDB" id="A0A222VSW5"/>
<dbReference type="PANTHER" id="PTHR30055">
    <property type="entry name" value="HTH-TYPE TRANSCRIPTIONAL REGULATOR RUTR"/>
    <property type="match status" value="1"/>
</dbReference>
<dbReference type="GO" id="GO:0003700">
    <property type="term" value="F:DNA-binding transcription factor activity"/>
    <property type="evidence" value="ECO:0007669"/>
    <property type="project" value="TreeGrafter"/>
</dbReference>
<dbReference type="PRINTS" id="PR00455">
    <property type="entry name" value="HTHTETR"/>
</dbReference>
<sequence length="205" mass="22547">MPVQVKSRVRSDQHPRVRLQEAGTRLFYNNGFHATSVRDITEACGLTPGALYNHFGSKEQLLHAIIMDGHAVLGREFAAVSEEQPPVPQLRALIEVFVLHHTRFRKEAMVGDAWRALDETHRNEVRELRLGIRGRVREVIQAGLASGVFTVPSVPGGDAAQFAATAALDMGFRVSSWFDPDGPVSDAAFASFYAEFVLRAVTHAG</sequence>
<accession>A0A222VSW5</accession>
<name>A0A222VSW5_9PSEU</name>
<protein>
    <submittedName>
        <fullName evidence="2">DNA-binding transcriptional regulator, AcrR family</fullName>
    </submittedName>
</protein>
<dbReference type="EMBL" id="FMZE01000009">
    <property type="protein sequence ID" value="SDD50911.1"/>
    <property type="molecule type" value="Genomic_DNA"/>
</dbReference>
<dbReference type="SUPFAM" id="SSF46689">
    <property type="entry name" value="Homeodomain-like"/>
    <property type="match status" value="1"/>
</dbReference>
<dbReference type="InterPro" id="IPR009057">
    <property type="entry name" value="Homeodomain-like_sf"/>
</dbReference>
<dbReference type="InterPro" id="IPR041490">
    <property type="entry name" value="KstR2_TetR_C"/>
</dbReference>
<dbReference type="STRING" id="530584.SAMN05421630_109157"/>
<dbReference type="PROSITE" id="PS01081">
    <property type="entry name" value="HTH_TETR_1"/>
    <property type="match status" value="1"/>
</dbReference>
<dbReference type="InterPro" id="IPR001647">
    <property type="entry name" value="HTH_TetR"/>
</dbReference>
<dbReference type="InterPro" id="IPR023772">
    <property type="entry name" value="DNA-bd_HTH_TetR-type_CS"/>
</dbReference>
<keyword evidence="3" id="KW-1185">Reference proteome</keyword>
<proteinExistence type="predicted"/>
<dbReference type="PANTHER" id="PTHR30055:SF200">
    <property type="entry name" value="HTH-TYPE TRANSCRIPTIONAL REPRESSOR BDCR"/>
    <property type="match status" value="1"/>
</dbReference>
<organism evidence="2 3">
    <name type="scientific">Prauserella marina</name>
    <dbReference type="NCBI Taxonomy" id="530584"/>
    <lineage>
        <taxon>Bacteria</taxon>
        <taxon>Bacillati</taxon>
        <taxon>Actinomycetota</taxon>
        <taxon>Actinomycetes</taxon>
        <taxon>Pseudonocardiales</taxon>
        <taxon>Pseudonocardiaceae</taxon>
        <taxon>Prauserella</taxon>
    </lineage>
</organism>
<dbReference type="GO" id="GO:0000976">
    <property type="term" value="F:transcription cis-regulatory region binding"/>
    <property type="evidence" value="ECO:0007669"/>
    <property type="project" value="TreeGrafter"/>
</dbReference>
<gene>
    <name evidence="2" type="ORF">SAMN05421630_109157</name>
</gene>
<dbReference type="KEGG" id="pmad:BAY61_19455"/>